<evidence type="ECO:0000256" key="6">
    <source>
        <dbReference type="PIRSR" id="PIRSR602401-1"/>
    </source>
</evidence>
<dbReference type="EMBL" id="SKBN01000054">
    <property type="protein sequence ID" value="TGJ85045.1"/>
    <property type="molecule type" value="Genomic_DNA"/>
</dbReference>
<dbReference type="InterPro" id="IPR017972">
    <property type="entry name" value="Cyt_P450_CS"/>
</dbReference>
<keyword evidence="7" id="KW-0560">Oxidoreductase</keyword>
<keyword evidence="4 6" id="KW-0479">Metal-binding</keyword>
<dbReference type="GO" id="GO:0016705">
    <property type="term" value="F:oxidoreductase activity, acting on paired donors, with incorporation or reduction of molecular oxygen"/>
    <property type="evidence" value="ECO:0007669"/>
    <property type="project" value="InterPro"/>
</dbReference>
<evidence type="ECO:0000256" key="3">
    <source>
        <dbReference type="ARBA" id="ARBA00022617"/>
    </source>
</evidence>
<protein>
    <recommendedName>
        <fullName evidence="11">Cytochrome P450</fullName>
    </recommendedName>
</protein>
<dbReference type="GO" id="GO:0005506">
    <property type="term" value="F:iron ion binding"/>
    <property type="evidence" value="ECO:0007669"/>
    <property type="project" value="InterPro"/>
</dbReference>
<gene>
    <name evidence="9" type="ORF">E0Z10_g3720</name>
</gene>
<evidence type="ECO:0000313" key="9">
    <source>
        <dbReference type="EMBL" id="TGJ85045.1"/>
    </source>
</evidence>
<evidence type="ECO:0000256" key="8">
    <source>
        <dbReference type="SAM" id="Phobius"/>
    </source>
</evidence>
<evidence type="ECO:0000256" key="4">
    <source>
        <dbReference type="ARBA" id="ARBA00022723"/>
    </source>
</evidence>
<dbReference type="Pfam" id="PF00067">
    <property type="entry name" value="p450"/>
    <property type="match status" value="1"/>
</dbReference>
<evidence type="ECO:0000256" key="1">
    <source>
        <dbReference type="ARBA" id="ARBA00001971"/>
    </source>
</evidence>
<dbReference type="PRINTS" id="PR00385">
    <property type="entry name" value="P450"/>
</dbReference>
<dbReference type="Gene3D" id="1.10.630.10">
    <property type="entry name" value="Cytochrome P450"/>
    <property type="match status" value="1"/>
</dbReference>
<organism evidence="9 10">
    <name type="scientific">Xylaria hypoxylon</name>
    <dbReference type="NCBI Taxonomy" id="37992"/>
    <lineage>
        <taxon>Eukaryota</taxon>
        <taxon>Fungi</taxon>
        <taxon>Dikarya</taxon>
        <taxon>Ascomycota</taxon>
        <taxon>Pezizomycotina</taxon>
        <taxon>Sordariomycetes</taxon>
        <taxon>Xylariomycetidae</taxon>
        <taxon>Xylariales</taxon>
        <taxon>Xylariaceae</taxon>
        <taxon>Xylaria</taxon>
    </lineage>
</organism>
<keyword evidence="8" id="KW-1133">Transmembrane helix</keyword>
<evidence type="ECO:0000313" key="10">
    <source>
        <dbReference type="Proteomes" id="UP000297716"/>
    </source>
</evidence>
<dbReference type="SUPFAM" id="SSF48264">
    <property type="entry name" value="Cytochrome P450"/>
    <property type="match status" value="1"/>
</dbReference>
<keyword evidence="7" id="KW-0503">Monooxygenase</keyword>
<dbReference type="PRINTS" id="PR00463">
    <property type="entry name" value="EP450I"/>
</dbReference>
<dbReference type="CDD" id="cd11070">
    <property type="entry name" value="CYP56-like"/>
    <property type="match status" value="1"/>
</dbReference>
<dbReference type="STRING" id="37992.A0A4Z0Z0Z0"/>
<dbReference type="PROSITE" id="PS00086">
    <property type="entry name" value="CYTOCHROME_P450"/>
    <property type="match status" value="1"/>
</dbReference>
<dbReference type="InterPro" id="IPR002401">
    <property type="entry name" value="Cyt_P450_E_grp-I"/>
</dbReference>
<dbReference type="InterPro" id="IPR050121">
    <property type="entry name" value="Cytochrome_P450_monoxygenase"/>
</dbReference>
<evidence type="ECO:0008006" key="11">
    <source>
        <dbReference type="Google" id="ProtNLM"/>
    </source>
</evidence>
<evidence type="ECO:0000256" key="5">
    <source>
        <dbReference type="ARBA" id="ARBA00023004"/>
    </source>
</evidence>
<dbReference type="GO" id="GO:0020037">
    <property type="term" value="F:heme binding"/>
    <property type="evidence" value="ECO:0007669"/>
    <property type="project" value="InterPro"/>
</dbReference>
<keyword evidence="3 6" id="KW-0349">Heme</keyword>
<comment type="caution">
    <text evidence="9">The sequence shown here is derived from an EMBL/GenBank/DDBJ whole genome shotgun (WGS) entry which is preliminary data.</text>
</comment>
<dbReference type="GO" id="GO:0004497">
    <property type="term" value="F:monooxygenase activity"/>
    <property type="evidence" value="ECO:0007669"/>
    <property type="project" value="UniProtKB-KW"/>
</dbReference>
<feature type="binding site" description="axial binding residue" evidence="6">
    <location>
        <position position="512"/>
    </location>
    <ligand>
        <name>heme</name>
        <dbReference type="ChEBI" id="CHEBI:30413"/>
    </ligand>
    <ligandPart>
        <name>Fe</name>
        <dbReference type="ChEBI" id="CHEBI:18248"/>
    </ligandPart>
</feature>
<keyword evidence="8" id="KW-0812">Transmembrane</keyword>
<evidence type="ECO:0000256" key="7">
    <source>
        <dbReference type="RuleBase" id="RU000461"/>
    </source>
</evidence>
<dbReference type="PANTHER" id="PTHR24305:SF166">
    <property type="entry name" value="CYTOCHROME P450 12A4, MITOCHONDRIAL-RELATED"/>
    <property type="match status" value="1"/>
</dbReference>
<sequence length="579" mass="65598">MGIAFTTPVAFLVLGLILYNIVGLNRHIRAASQTRLPYLVVPFLETEIIAQLFTPILRKLYTAQLNDGNGWPQWCRFMIKDWSWEDKRRAHDQYGDVFLVVSPQGIICYSADAEMGWDVMSRRSEFTKPRDKYKILEPYGPNVVTAEGSTYRFHLRITAPSFSESTGINELVWQETTRQTKLLMDNWTKGLTKKLEEDVGAMTLGVISLAGFGKRVESVHEQSKDVEAGFEISFLTGLQLIARHIFAVLVFPTWFLDWTPWAQASLAKRQLEKYLRAMIRNGSKPLAPDDSIAKGSVTLLDSIVGTAREDAQNTQNQLKGKRHGFTENEVMGNLFIYLLAGYETTANSIHYGLLALAANPDIQSKVIEEIDDVYKNAIENGREDLTYNDDFPRLEYTFGFMYEVFRLYPSVVLITKVCEASETIKIQERKTKTVKTHTLPAGCRVYLSSPGVHYHPRYWEDPEELHPERWLTDKFSHGGDKATHQGKHVAASDKTRQMRGTLLTFSDGGRACLGRKFAQAEYMAFLAVLLRRFRVSFADGVDLKSAKGDLVNKCAGKLTLTPLEGFRLKLEPRPTKLLA</sequence>
<dbReference type="InterPro" id="IPR001128">
    <property type="entry name" value="Cyt_P450"/>
</dbReference>
<accession>A0A4Z0Z0Z0</accession>
<comment type="cofactor">
    <cofactor evidence="1 6">
        <name>heme</name>
        <dbReference type="ChEBI" id="CHEBI:30413"/>
    </cofactor>
</comment>
<keyword evidence="5 6" id="KW-0408">Iron</keyword>
<reference evidence="9 10" key="1">
    <citation type="submission" date="2019-03" db="EMBL/GenBank/DDBJ databases">
        <title>Draft genome sequence of Xylaria hypoxylon DSM 108379, a ubiquitous saprotrophic-parasitic fungi on hardwood.</title>
        <authorList>
            <person name="Buettner E."/>
            <person name="Leonhardt S."/>
            <person name="Gebauer A.M."/>
            <person name="Liers C."/>
            <person name="Hofrichter M."/>
            <person name="Kellner H."/>
        </authorList>
    </citation>
    <scope>NUCLEOTIDE SEQUENCE [LARGE SCALE GENOMIC DNA]</scope>
    <source>
        <strain evidence="9 10">DSM 108379</strain>
    </source>
</reference>
<evidence type="ECO:0000256" key="2">
    <source>
        <dbReference type="ARBA" id="ARBA00010617"/>
    </source>
</evidence>
<comment type="similarity">
    <text evidence="2 7">Belongs to the cytochrome P450 family.</text>
</comment>
<feature type="transmembrane region" description="Helical" evidence="8">
    <location>
        <begin position="36"/>
        <end position="57"/>
    </location>
</feature>
<keyword evidence="8" id="KW-0472">Membrane</keyword>
<proteinExistence type="inferred from homology"/>
<dbReference type="OrthoDB" id="1470350at2759"/>
<dbReference type="Proteomes" id="UP000297716">
    <property type="component" value="Unassembled WGS sequence"/>
</dbReference>
<dbReference type="InterPro" id="IPR036396">
    <property type="entry name" value="Cyt_P450_sf"/>
</dbReference>
<name>A0A4Z0Z0Z0_9PEZI</name>
<feature type="transmembrane region" description="Helical" evidence="8">
    <location>
        <begin position="6"/>
        <end position="24"/>
    </location>
</feature>
<keyword evidence="10" id="KW-1185">Reference proteome</keyword>
<dbReference type="PANTHER" id="PTHR24305">
    <property type="entry name" value="CYTOCHROME P450"/>
    <property type="match status" value="1"/>
</dbReference>
<dbReference type="AlphaFoldDB" id="A0A4Z0Z0Z0"/>